<dbReference type="SUPFAM" id="SSF54506">
    <property type="entry name" value="Diaminopimelate epimerase-like"/>
    <property type="match status" value="1"/>
</dbReference>
<dbReference type="Pfam" id="PF00071">
    <property type="entry name" value="Ras"/>
    <property type="match status" value="1"/>
</dbReference>
<organism evidence="2 3">
    <name type="scientific">Nesidiocoris tenuis</name>
    <dbReference type="NCBI Taxonomy" id="355587"/>
    <lineage>
        <taxon>Eukaryota</taxon>
        <taxon>Metazoa</taxon>
        <taxon>Ecdysozoa</taxon>
        <taxon>Arthropoda</taxon>
        <taxon>Hexapoda</taxon>
        <taxon>Insecta</taxon>
        <taxon>Pterygota</taxon>
        <taxon>Neoptera</taxon>
        <taxon>Paraneoptera</taxon>
        <taxon>Hemiptera</taxon>
        <taxon>Heteroptera</taxon>
        <taxon>Panheteroptera</taxon>
        <taxon>Cimicomorpha</taxon>
        <taxon>Miridae</taxon>
        <taxon>Dicyphina</taxon>
        <taxon>Nesidiocoris</taxon>
    </lineage>
</organism>
<name>A0ABN7AEX2_9HEMI</name>
<reference evidence="2 3" key="1">
    <citation type="submission" date="2023-09" db="EMBL/GenBank/DDBJ databases">
        <title>Nesidiocoris tenuis whole genome shotgun sequence.</title>
        <authorList>
            <person name="Shibata T."/>
            <person name="Shimoda M."/>
            <person name="Kobayashi T."/>
            <person name="Uehara T."/>
        </authorList>
    </citation>
    <scope>NUCLEOTIDE SEQUENCE [LARGE SCALE GENOMIC DNA]</scope>
    <source>
        <strain evidence="2 3">Japan</strain>
    </source>
</reference>
<accession>A0ABN7AEX2</accession>
<dbReference type="EMBL" id="AP028910">
    <property type="protein sequence ID" value="BES90831.1"/>
    <property type="molecule type" value="Genomic_DNA"/>
</dbReference>
<dbReference type="PANTHER" id="PTHR47979">
    <property type="entry name" value="DRAB11-RELATED"/>
    <property type="match status" value="1"/>
</dbReference>
<dbReference type="Proteomes" id="UP001307889">
    <property type="component" value="Chromosome 2"/>
</dbReference>
<gene>
    <name evidence="2" type="ORF">NTJ_03639</name>
</gene>
<dbReference type="PROSITE" id="PS51421">
    <property type="entry name" value="RAS"/>
    <property type="match status" value="1"/>
</dbReference>
<sequence length="506" mass="55862">MTSGSVLRSESSEDEFDFLFKIVLIGDCGAGKTSVVQRFKTGHFVERHGNTIGVDFSMKSVTIENKKIKLQIWDTAGQERFRTITQSYYRSANGVIIVYDITKRSSFLNLNRWIEEVRRYTASNVLLILIGNKCDLQSLREVEVEERESVVEYIPEIICSMEVSAKDNTNIEEAFILLASELKKRHDSCAMEENRDTVRLGEGKTVKHCSSCNVFAMKKYNFKQVDVFSSVPLGGNPLAVVMDAEGLSDSQMKKIASWTNLSETTFVQPPSDLRADYQVKIYSYSGELPFAGHPTLGTAHVLLESGLKTKQPGKIVQQCGVGNVTVTIAEDGLLAFEAPKPIITPLPTSEYSLLSVVAGEDVSAFIGCPSVVDMGIRWLMVEVSSAPLCLRLQPNATALADLQKRSRVEGVAFFGRYLPSPDPAHFEIRTFLADRGSLVEDPVTGSANACLAWLLLESGNPKVTEGFKVRQGTCKDREGCIYVDYKLSVPWIGGYATTVIEGQITL</sequence>
<comment type="similarity">
    <text evidence="1">Belongs to the small GTPase superfamily. Rab family.</text>
</comment>
<dbReference type="InterPro" id="IPR050209">
    <property type="entry name" value="Rab_GTPases_membrane_traffic"/>
</dbReference>
<dbReference type="InterPro" id="IPR005225">
    <property type="entry name" value="Small_GTP-bd"/>
</dbReference>
<evidence type="ECO:0000256" key="1">
    <source>
        <dbReference type="ARBA" id="ARBA00006270"/>
    </source>
</evidence>
<dbReference type="Gene3D" id="3.40.50.300">
    <property type="entry name" value="P-loop containing nucleotide triphosphate hydrolases"/>
    <property type="match status" value="1"/>
</dbReference>
<dbReference type="InterPro" id="IPR003719">
    <property type="entry name" value="Phenazine_PhzF-like"/>
</dbReference>
<dbReference type="InterPro" id="IPR027417">
    <property type="entry name" value="P-loop_NTPase"/>
</dbReference>
<dbReference type="SUPFAM" id="SSF52540">
    <property type="entry name" value="P-loop containing nucleoside triphosphate hydrolases"/>
    <property type="match status" value="1"/>
</dbReference>
<dbReference type="InterPro" id="IPR001806">
    <property type="entry name" value="Small_GTPase"/>
</dbReference>
<dbReference type="PROSITE" id="PS51419">
    <property type="entry name" value="RAB"/>
    <property type="match status" value="1"/>
</dbReference>
<keyword evidence="3" id="KW-1185">Reference proteome</keyword>
<dbReference type="Pfam" id="PF02567">
    <property type="entry name" value="PhzC-PhzF"/>
    <property type="match status" value="1"/>
</dbReference>
<dbReference type="SMART" id="SM00174">
    <property type="entry name" value="RHO"/>
    <property type="match status" value="1"/>
</dbReference>
<evidence type="ECO:0000313" key="2">
    <source>
        <dbReference type="EMBL" id="BES90831.1"/>
    </source>
</evidence>
<dbReference type="NCBIfam" id="TIGR00654">
    <property type="entry name" value="PhzF_family"/>
    <property type="match status" value="1"/>
</dbReference>
<proteinExistence type="inferred from homology"/>
<dbReference type="Gene3D" id="3.10.310.10">
    <property type="entry name" value="Diaminopimelate Epimerase, Chain A, domain 1"/>
    <property type="match status" value="2"/>
</dbReference>
<dbReference type="SMART" id="SM00175">
    <property type="entry name" value="RAB"/>
    <property type="match status" value="1"/>
</dbReference>
<dbReference type="NCBIfam" id="TIGR00231">
    <property type="entry name" value="small_GTP"/>
    <property type="match status" value="1"/>
</dbReference>
<evidence type="ECO:0000313" key="3">
    <source>
        <dbReference type="Proteomes" id="UP001307889"/>
    </source>
</evidence>
<dbReference type="PRINTS" id="PR00449">
    <property type="entry name" value="RASTRNSFRMNG"/>
</dbReference>
<dbReference type="SMART" id="SM00177">
    <property type="entry name" value="ARF"/>
    <property type="match status" value="1"/>
</dbReference>
<dbReference type="SMART" id="SM00176">
    <property type="entry name" value="RAN"/>
    <property type="match status" value="1"/>
</dbReference>
<dbReference type="SMART" id="SM00173">
    <property type="entry name" value="RAS"/>
    <property type="match status" value="1"/>
</dbReference>
<dbReference type="PROSITE" id="PS51420">
    <property type="entry name" value="RHO"/>
    <property type="match status" value="1"/>
</dbReference>
<protein>
    <submittedName>
        <fullName evidence="2">Uncharacterized protein</fullName>
    </submittedName>
</protein>